<evidence type="ECO:0000256" key="3">
    <source>
        <dbReference type="ARBA" id="ARBA00022723"/>
    </source>
</evidence>
<evidence type="ECO:0000256" key="1">
    <source>
        <dbReference type="ARBA" id="ARBA00001966"/>
    </source>
</evidence>
<keyword evidence="9" id="KW-1185">Reference proteome</keyword>
<dbReference type="EMBL" id="SGXE01000001">
    <property type="protein sequence ID" value="RZS99199.1"/>
    <property type="molecule type" value="Genomic_DNA"/>
</dbReference>
<dbReference type="GO" id="GO:0051536">
    <property type="term" value="F:iron-sulfur cluster binding"/>
    <property type="evidence" value="ECO:0007669"/>
    <property type="project" value="UniProtKB-KW"/>
</dbReference>
<evidence type="ECO:0000256" key="4">
    <source>
        <dbReference type="ARBA" id="ARBA00023004"/>
    </source>
</evidence>
<gene>
    <name evidence="8" type="ORF">EV197_0408</name>
</gene>
<evidence type="ECO:0000256" key="2">
    <source>
        <dbReference type="ARBA" id="ARBA00022691"/>
    </source>
</evidence>
<dbReference type="OrthoDB" id="9808591at2"/>
<dbReference type="InterPro" id="IPR007197">
    <property type="entry name" value="rSAM"/>
</dbReference>
<comment type="caution">
    <text evidence="8">The sequence shown here is derived from an EMBL/GenBank/DDBJ whole genome shotgun (WGS) entry which is preliminary data.</text>
</comment>
<dbReference type="SFLD" id="SFLDS00029">
    <property type="entry name" value="Radical_SAM"/>
    <property type="match status" value="1"/>
</dbReference>
<name>A0A4V2F7B1_9FLAO</name>
<comment type="similarity">
    <text evidence="6">Belongs to the radical SAM superfamily. Anaerobic sulfatase-maturating enzyme family.</text>
</comment>
<protein>
    <recommendedName>
        <fullName evidence="7">Radical SAM core domain-containing protein</fullName>
    </recommendedName>
</protein>
<organism evidence="8 9">
    <name type="scientific">Aquimarina brevivitae</name>
    <dbReference type="NCBI Taxonomy" id="323412"/>
    <lineage>
        <taxon>Bacteria</taxon>
        <taxon>Pseudomonadati</taxon>
        <taxon>Bacteroidota</taxon>
        <taxon>Flavobacteriia</taxon>
        <taxon>Flavobacteriales</taxon>
        <taxon>Flavobacteriaceae</taxon>
        <taxon>Aquimarina</taxon>
    </lineage>
</organism>
<dbReference type="RefSeq" id="WP_130285053.1">
    <property type="nucleotide sequence ID" value="NZ_SGXE01000001.1"/>
</dbReference>
<sequence>MGVEVRPLGVKCNIACQYCYQHPQRDVEDSTQKPYDIEKMKKAILQEGKDFTLFGGEALMVPIEDLEKLWAWGLQQFGQNSIQTNGSLITQAHIALFKKYKVSVGVSIDGPKALNDVRWAGSLERTRKMTQQSEDAITKLCDEGLQPSIIITLHRGNVGTAEKRHQMGEWIKQLDRMGVRSARLHLMEVESESIRAVYHLSEQQNIDTLLFFHQLEDELHQLKFDIFREIRNLMSADDHGVSCVWTGCDPYTTSAVRGVEGNGQRSNCGRTNKEGIDFVKSGLPTYARYLALYNTPQENGGCKGCRFFAMCKGHCPGTSLVGDWRNRTEHCKVWKSLFQITEDQMVAEGKTPLSTHPIRSFIEAKLVEGWSNGINPSIKMLLTKVALQQKQQSHATASV</sequence>
<dbReference type="PANTHER" id="PTHR43273:SF3">
    <property type="entry name" value="ANAEROBIC SULFATASE-MATURATING ENZYME HOMOLOG ASLB-RELATED"/>
    <property type="match status" value="1"/>
</dbReference>
<comment type="cofactor">
    <cofactor evidence="1">
        <name>[4Fe-4S] cluster</name>
        <dbReference type="ChEBI" id="CHEBI:49883"/>
    </cofactor>
</comment>
<keyword evidence="5" id="KW-0411">Iron-sulfur</keyword>
<dbReference type="PANTHER" id="PTHR43273">
    <property type="entry name" value="ANAEROBIC SULFATASE-MATURATING ENZYME HOMOLOG ASLB-RELATED"/>
    <property type="match status" value="1"/>
</dbReference>
<dbReference type="InterPro" id="IPR023867">
    <property type="entry name" value="Sulphatase_maturase_rSAM"/>
</dbReference>
<evidence type="ECO:0000313" key="9">
    <source>
        <dbReference type="Proteomes" id="UP000292262"/>
    </source>
</evidence>
<dbReference type="Gene3D" id="3.20.20.70">
    <property type="entry name" value="Aldolase class I"/>
    <property type="match status" value="1"/>
</dbReference>
<evidence type="ECO:0000256" key="6">
    <source>
        <dbReference type="ARBA" id="ARBA00023601"/>
    </source>
</evidence>
<dbReference type="InterPro" id="IPR013785">
    <property type="entry name" value="Aldolase_TIM"/>
</dbReference>
<keyword evidence="4" id="KW-0408">Iron</keyword>
<dbReference type="Pfam" id="PF04055">
    <property type="entry name" value="Radical_SAM"/>
    <property type="match status" value="1"/>
</dbReference>
<proteinExistence type="inferred from homology"/>
<dbReference type="AlphaFoldDB" id="A0A4V2F7B1"/>
<evidence type="ECO:0000313" key="8">
    <source>
        <dbReference type="EMBL" id="RZS99199.1"/>
    </source>
</evidence>
<dbReference type="SFLD" id="SFLDG01067">
    <property type="entry name" value="SPASM/twitch_domain_containing"/>
    <property type="match status" value="1"/>
</dbReference>
<dbReference type="CDD" id="cd01335">
    <property type="entry name" value="Radical_SAM"/>
    <property type="match status" value="1"/>
</dbReference>
<keyword evidence="3" id="KW-0479">Metal-binding</keyword>
<dbReference type="Proteomes" id="UP000292262">
    <property type="component" value="Unassembled WGS sequence"/>
</dbReference>
<dbReference type="SUPFAM" id="SSF102114">
    <property type="entry name" value="Radical SAM enzymes"/>
    <property type="match status" value="1"/>
</dbReference>
<keyword evidence="2" id="KW-0949">S-adenosyl-L-methionine</keyword>
<dbReference type="InterPro" id="IPR058240">
    <property type="entry name" value="rSAM_sf"/>
</dbReference>
<dbReference type="GO" id="GO:0016491">
    <property type="term" value="F:oxidoreductase activity"/>
    <property type="evidence" value="ECO:0007669"/>
    <property type="project" value="InterPro"/>
</dbReference>
<evidence type="ECO:0000256" key="5">
    <source>
        <dbReference type="ARBA" id="ARBA00023014"/>
    </source>
</evidence>
<dbReference type="PROSITE" id="PS51918">
    <property type="entry name" value="RADICAL_SAM"/>
    <property type="match status" value="1"/>
</dbReference>
<feature type="domain" description="Radical SAM core" evidence="7">
    <location>
        <begin position="1"/>
        <end position="225"/>
    </location>
</feature>
<evidence type="ECO:0000259" key="7">
    <source>
        <dbReference type="PROSITE" id="PS51918"/>
    </source>
</evidence>
<dbReference type="GO" id="GO:0046872">
    <property type="term" value="F:metal ion binding"/>
    <property type="evidence" value="ECO:0007669"/>
    <property type="project" value="UniProtKB-KW"/>
</dbReference>
<accession>A0A4V2F7B1</accession>
<reference evidence="8 9" key="1">
    <citation type="submission" date="2019-02" db="EMBL/GenBank/DDBJ databases">
        <title>Genomic Encyclopedia of Type Strains, Phase IV (KMG-IV): sequencing the most valuable type-strain genomes for metagenomic binning, comparative biology and taxonomic classification.</title>
        <authorList>
            <person name="Goeker M."/>
        </authorList>
    </citation>
    <scope>NUCLEOTIDE SEQUENCE [LARGE SCALE GENOMIC DNA]</scope>
    <source>
        <strain evidence="8 9">DSM 17196</strain>
    </source>
</reference>